<feature type="non-terminal residue" evidence="6">
    <location>
        <position position="1"/>
    </location>
</feature>
<dbReference type="InterPro" id="IPR000741">
    <property type="entry name" value="FBA_I"/>
</dbReference>
<keyword evidence="4" id="KW-0324">Glycolysis</keyword>
<comment type="similarity">
    <text evidence="2">Belongs to the class I fructose-bisphosphate aldolase family.</text>
</comment>
<gene>
    <name evidence="6" type="ORF">U0070_007510</name>
</gene>
<dbReference type="SUPFAM" id="SSF51569">
    <property type="entry name" value="Aldolase"/>
    <property type="match status" value="1"/>
</dbReference>
<dbReference type="GO" id="GO:0006096">
    <property type="term" value="P:glycolytic process"/>
    <property type="evidence" value="ECO:0007669"/>
    <property type="project" value="UniProtKB-KW"/>
</dbReference>
<dbReference type="EMBL" id="JBBHLL010000073">
    <property type="protein sequence ID" value="KAK7820304.1"/>
    <property type="molecule type" value="Genomic_DNA"/>
</dbReference>
<dbReference type="Pfam" id="PF00274">
    <property type="entry name" value="Glycolytic"/>
    <property type="match status" value="1"/>
</dbReference>
<keyword evidence="7" id="KW-1185">Reference proteome</keyword>
<evidence type="ECO:0000313" key="7">
    <source>
        <dbReference type="Proteomes" id="UP001488838"/>
    </source>
</evidence>
<dbReference type="InterPro" id="IPR013785">
    <property type="entry name" value="Aldolase_TIM"/>
</dbReference>
<dbReference type="EC" id="4.1.2.13" evidence="3"/>
<evidence type="ECO:0000256" key="3">
    <source>
        <dbReference type="ARBA" id="ARBA00013068"/>
    </source>
</evidence>
<dbReference type="PANTHER" id="PTHR11627">
    <property type="entry name" value="FRUCTOSE-BISPHOSPHATE ALDOLASE"/>
    <property type="match status" value="1"/>
</dbReference>
<evidence type="ECO:0000256" key="2">
    <source>
        <dbReference type="ARBA" id="ARBA00010387"/>
    </source>
</evidence>
<dbReference type="Gene3D" id="3.20.20.70">
    <property type="entry name" value="Aldolase class I"/>
    <property type="match status" value="1"/>
</dbReference>
<evidence type="ECO:0000256" key="4">
    <source>
        <dbReference type="ARBA" id="ARBA00023152"/>
    </source>
</evidence>
<sequence>ATGTCCHRRYLPILDTDPSRSLSFLTPLIELKGHPGCNESTGSIAKRLQYIGTENMGKNRHFSGQMLLTADDPVNPCNEGGGRALHQQADDGHPFPQDVKFKCGVVGFKVGKGVVPLAETNGETTTQGLDRLSEHCAQYKKDGVDVAKWRCFAIMENVSVLTHYANICRENGISPIAGPKILPDEDRGLKRCPNVTEKALAALYKTLNDYHVYLEGTLLKPILVTPGHDCTQKFSIEEDCHDNCHSTSSHSVPCCPWSHFPVWCEEEASINLSAINKCPLLKPWVLTLSSGRMLQASALKAWGGKKENLKTAQGKYIKGALANSFACQGKYIPSGQSGDTVRESLFISNHTTNQR</sequence>
<dbReference type="GO" id="GO:0004332">
    <property type="term" value="F:fructose-bisphosphate aldolase activity"/>
    <property type="evidence" value="ECO:0007669"/>
    <property type="project" value="UniProtKB-EC"/>
</dbReference>
<evidence type="ECO:0000256" key="1">
    <source>
        <dbReference type="ARBA" id="ARBA00004714"/>
    </source>
</evidence>
<name>A0AAW0J1X8_MYOGA</name>
<evidence type="ECO:0000313" key="6">
    <source>
        <dbReference type="EMBL" id="KAK7820304.1"/>
    </source>
</evidence>
<evidence type="ECO:0000256" key="5">
    <source>
        <dbReference type="ARBA" id="ARBA00023239"/>
    </source>
</evidence>
<reference evidence="6 7" key="1">
    <citation type="journal article" date="2023" name="bioRxiv">
        <title>Conserved and derived expression patterns and positive selection on dental genes reveal complex evolutionary context of ever-growing rodent molars.</title>
        <authorList>
            <person name="Calamari Z.T."/>
            <person name="Song A."/>
            <person name="Cohen E."/>
            <person name="Akter M."/>
            <person name="Roy R.D."/>
            <person name="Hallikas O."/>
            <person name="Christensen M.M."/>
            <person name="Li P."/>
            <person name="Marangoni P."/>
            <person name="Jernvall J."/>
            <person name="Klein O.D."/>
        </authorList>
    </citation>
    <scope>NUCLEOTIDE SEQUENCE [LARGE SCALE GENOMIC DNA]</scope>
    <source>
        <strain evidence="6">V071</strain>
    </source>
</reference>
<protein>
    <recommendedName>
        <fullName evidence="3">fructose-bisphosphate aldolase</fullName>
        <ecNumber evidence="3">4.1.2.13</ecNumber>
    </recommendedName>
</protein>
<accession>A0AAW0J1X8</accession>
<organism evidence="6 7">
    <name type="scientific">Myodes glareolus</name>
    <name type="common">Bank vole</name>
    <name type="synonym">Clethrionomys glareolus</name>
    <dbReference type="NCBI Taxonomy" id="447135"/>
    <lineage>
        <taxon>Eukaryota</taxon>
        <taxon>Metazoa</taxon>
        <taxon>Chordata</taxon>
        <taxon>Craniata</taxon>
        <taxon>Vertebrata</taxon>
        <taxon>Euteleostomi</taxon>
        <taxon>Mammalia</taxon>
        <taxon>Eutheria</taxon>
        <taxon>Euarchontoglires</taxon>
        <taxon>Glires</taxon>
        <taxon>Rodentia</taxon>
        <taxon>Myomorpha</taxon>
        <taxon>Muroidea</taxon>
        <taxon>Cricetidae</taxon>
        <taxon>Arvicolinae</taxon>
        <taxon>Myodes</taxon>
    </lineage>
</organism>
<dbReference type="AlphaFoldDB" id="A0AAW0J1X8"/>
<proteinExistence type="inferred from homology"/>
<dbReference type="Proteomes" id="UP001488838">
    <property type="component" value="Unassembled WGS sequence"/>
</dbReference>
<comment type="pathway">
    <text evidence="1">Carbohydrate degradation; glycolysis; D-glyceraldehyde 3-phosphate and glycerone phosphate from D-glucose: step 4/4.</text>
</comment>
<keyword evidence="5" id="KW-0456">Lyase</keyword>
<comment type="caution">
    <text evidence="6">The sequence shown here is derived from an EMBL/GenBank/DDBJ whole genome shotgun (WGS) entry which is preliminary data.</text>
</comment>